<evidence type="ECO:0000256" key="4">
    <source>
        <dbReference type="ARBA" id="ARBA00022840"/>
    </source>
</evidence>
<protein>
    <recommendedName>
        <fullName evidence="7">EF-hand domain-containing protein</fullName>
    </recommendedName>
</protein>
<accession>A0A7S3XIR9</accession>
<feature type="domain" description="EF-hand" evidence="7">
    <location>
        <begin position="1"/>
        <end position="24"/>
    </location>
</feature>
<dbReference type="InterPro" id="IPR013134">
    <property type="entry name" value="Zn_hook_RAD50"/>
</dbReference>
<keyword evidence="3" id="KW-0862">Zinc</keyword>
<evidence type="ECO:0000259" key="7">
    <source>
        <dbReference type="PROSITE" id="PS50222"/>
    </source>
</evidence>
<dbReference type="GO" id="GO:0005524">
    <property type="term" value="F:ATP binding"/>
    <property type="evidence" value="ECO:0007669"/>
    <property type="project" value="UniProtKB-KW"/>
</dbReference>
<evidence type="ECO:0000313" key="8">
    <source>
        <dbReference type="EMBL" id="CAE0617107.1"/>
    </source>
</evidence>
<dbReference type="Pfam" id="PF04423">
    <property type="entry name" value="Rad50_zn_hook"/>
    <property type="match status" value="1"/>
</dbReference>
<dbReference type="EMBL" id="HBIT01005983">
    <property type="protein sequence ID" value="CAE0617107.1"/>
    <property type="molecule type" value="Transcribed_RNA"/>
</dbReference>
<sequence>MDDDMSGELSINEFVQGLLLYNNDENMFFLHRIAGMLVAFKRYLGERLQSAPQNGGLPPPGPGRLPSGASGNARAPSGSTAVETRSADGCCPACRRPFVEDDTESLKRAMKAQAMSVFVQELERTRQAMREPVLQWPSKDGASGPTLLRFSKTPSTVTCEDLANKCETVYQLLDEQNELYSSLL</sequence>
<evidence type="ECO:0000256" key="3">
    <source>
        <dbReference type="ARBA" id="ARBA00022833"/>
    </source>
</evidence>
<dbReference type="GO" id="GO:0005509">
    <property type="term" value="F:calcium ion binding"/>
    <property type="evidence" value="ECO:0007669"/>
    <property type="project" value="InterPro"/>
</dbReference>
<dbReference type="PROSITE" id="PS50222">
    <property type="entry name" value="EF_HAND_2"/>
    <property type="match status" value="1"/>
</dbReference>
<reference evidence="8" key="1">
    <citation type="submission" date="2021-01" db="EMBL/GenBank/DDBJ databases">
        <authorList>
            <person name="Corre E."/>
            <person name="Pelletier E."/>
            <person name="Niang G."/>
            <person name="Scheremetjew M."/>
            <person name="Finn R."/>
            <person name="Kale V."/>
            <person name="Holt S."/>
            <person name="Cochrane G."/>
            <person name="Meng A."/>
            <person name="Brown T."/>
            <person name="Cohen L."/>
        </authorList>
    </citation>
    <scope>NUCLEOTIDE SEQUENCE</scope>
    <source>
        <strain evidence="8">CCMP1795</strain>
    </source>
</reference>
<keyword evidence="2" id="KW-0547">Nucleotide-binding</keyword>
<keyword evidence="4" id="KW-0067">ATP-binding</keyword>
<evidence type="ECO:0000256" key="6">
    <source>
        <dbReference type="SAM" id="MobiDB-lite"/>
    </source>
</evidence>
<dbReference type="PROSITE" id="PS00018">
    <property type="entry name" value="EF_HAND_1"/>
    <property type="match status" value="1"/>
</dbReference>
<name>A0A7S3XIR9_OXYMA</name>
<evidence type="ECO:0000256" key="2">
    <source>
        <dbReference type="ARBA" id="ARBA00022741"/>
    </source>
</evidence>
<evidence type="ECO:0000256" key="1">
    <source>
        <dbReference type="ARBA" id="ARBA00022723"/>
    </source>
</evidence>
<dbReference type="AlphaFoldDB" id="A0A7S3XIR9"/>
<evidence type="ECO:0000256" key="5">
    <source>
        <dbReference type="ARBA" id="ARBA00023054"/>
    </source>
</evidence>
<dbReference type="InterPro" id="IPR002048">
    <property type="entry name" value="EF_hand_dom"/>
</dbReference>
<proteinExistence type="predicted"/>
<keyword evidence="5" id="KW-0175">Coiled coil</keyword>
<gene>
    <name evidence="8" type="ORF">OMAR00292_LOCUS2983</name>
</gene>
<keyword evidence="1" id="KW-0479">Metal-binding</keyword>
<dbReference type="InterPro" id="IPR018247">
    <property type="entry name" value="EF_Hand_1_Ca_BS"/>
</dbReference>
<feature type="region of interest" description="Disordered" evidence="6">
    <location>
        <begin position="51"/>
        <end position="86"/>
    </location>
</feature>
<organism evidence="8">
    <name type="scientific">Oxyrrhis marina</name>
    <name type="common">Dinoflagellate</name>
    <dbReference type="NCBI Taxonomy" id="2969"/>
    <lineage>
        <taxon>Eukaryota</taxon>
        <taxon>Sar</taxon>
        <taxon>Alveolata</taxon>
        <taxon>Dinophyceae</taxon>
        <taxon>Oxyrrhinales</taxon>
        <taxon>Oxyrrhinaceae</taxon>
        <taxon>Oxyrrhis</taxon>
    </lineage>
</organism>